<dbReference type="AlphaFoldDB" id="A0A450WBY2"/>
<organism evidence="1">
    <name type="scientific">Candidatus Kentrum sp. LFY</name>
    <dbReference type="NCBI Taxonomy" id="2126342"/>
    <lineage>
        <taxon>Bacteria</taxon>
        <taxon>Pseudomonadati</taxon>
        <taxon>Pseudomonadota</taxon>
        <taxon>Gammaproteobacteria</taxon>
        <taxon>Candidatus Kentrum</taxon>
    </lineage>
</organism>
<gene>
    <name evidence="1" type="ORF">BECKLFY1418C_GA0070996_100942</name>
</gene>
<evidence type="ECO:0000313" key="1">
    <source>
        <dbReference type="EMBL" id="VFK14576.1"/>
    </source>
</evidence>
<accession>A0A450WBY2</accession>
<dbReference type="EMBL" id="CAADFN010000009">
    <property type="protein sequence ID" value="VFK14576.1"/>
    <property type="molecule type" value="Genomic_DNA"/>
</dbReference>
<proteinExistence type="predicted"/>
<reference evidence="1" key="1">
    <citation type="submission" date="2019-02" db="EMBL/GenBank/DDBJ databases">
        <authorList>
            <person name="Gruber-Vodicka R. H."/>
            <person name="Seah K. B. B."/>
        </authorList>
    </citation>
    <scope>NUCLEOTIDE SEQUENCE</scope>
    <source>
        <strain evidence="1">BECK_BY7</strain>
    </source>
</reference>
<protein>
    <submittedName>
        <fullName evidence="1">Uncharacterized protein</fullName>
    </submittedName>
</protein>
<name>A0A450WBY2_9GAMM</name>
<sequence length="164" mass="17693">MCQGRRLVINQCVLIRAKGLYISRPIISFKGAGGEKNHKDSETSIIGILMLRACSISCCIPGECATPANTHTSSQAAIKISPQRMPVSLAFGSLSSRNSGYIRCGANGAWPLSMALRHKAPALALFWVTSPAKGLQIKIRFIAIFRKKSPPEGRVTTNRSVTIP</sequence>